<evidence type="ECO:0000313" key="4">
    <source>
        <dbReference type="Proteomes" id="UP000318081"/>
    </source>
</evidence>
<dbReference type="Gene3D" id="3.90.1150.140">
    <property type="match status" value="1"/>
</dbReference>
<accession>A0ABX5XKT8</accession>
<evidence type="ECO:0000259" key="1">
    <source>
        <dbReference type="Pfam" id="PF07075"/>
    </source>
</evidence>
<evidence type="ECO:0008006" key="5">
    <source>
        <dbReference type="Google" id="ProtNLM"/>
    </source>
</evidence>
<reference evidence="3 4" key="1">
    <citation type="submission" date="2019-02" db="EMBL/GenBank/DDBJ databases">
        <title>Deep-cultivation of Planctomycetes and their phenomic and genomic characterization uncovers novel biology.</title>
        <authorList>
            <person name="Wiegand S."/>
            <person name="Jogler M."/>
            <person name="Boedeker C."/>
            <person name="Pinto D."/>
            <person name="Vollmers J."/>
            <person name="Rivas-Marin E."/>
            <person name="Kohn T."/>
            <person name="Peeters S.H."/>
            <person name="Heuer A."/>
            <person name="Rast P."/>
            <person name="Oberbeckmann S."/>
            <person name="Bunk B."/>
            <person name="Jeske O."/>
            <person name="Meyerdierks A."/>
            <person name="Storesund J.E."/>
            <person name="Kallscheuer N."/>
            <person name="Luecker S."/>
            <person name="Lage O.M."/>
            <person name="Pohl T."/>
            <person name="Merkel B.J."/>
            <person name="Hornburger P."/>
            <person name="Mueller R.-W."/>
            <person name="Bruemmer F."/>
            <person name="Labrenz M."/>
            <person name="Spormann A.M."/>
            <person name="Op den Camp H."/>
            <person name="Overmann J."/>
            <person name="Amann R."/>
            <person name="Jetten M.S.M."/>
            <person name="Mascher T."/>
            <person name="Medema M.H."/>
            <person name="Devos D.P."/>
            <person name="Kaster A.-K."/>
            <person name="Ovreas L."/>
            <person name="Rohde M."/>
            <person name="Galperin M.Y."/>
            <person name="Jogler C."/>
        </authorList>
    </citation>
    <scope>NUCLEOTIDE SEQUENCE [LARGE SCALE GENOMIC DNA]</scope>
    <source>
        <strain evidence="3 4">TBK1r</strain>
    </source>
</reference>
<dbReference type="PANTHER" id="PTHR42915">
    <property type="entry name" value="HYPOTHETICAL 460 KDA PROTEIN IN FEUA-SIGW INTERGENIC REGION [PRECURSOR]"/>
    <property type="match status" value="1"/>
</dbReference>
<organism evidence="3 4">
    <name type="scientific">Stieleria magnilauensis</name>
    <dbReference type="NCBI Taxonomy" id="2527963"/>
    <lineage>
        <taxon>Bacteria</taxon>
        <taxon>Pseudomonadati</taxon>
        <taxon>Planctomycetota</taxon>
        <taxon>Planctomycetia</taxon>
        <taxon>Pirellulales</taxon>
        <taxon>Pirellulaceae</taxon>
        <taxon>Stieleria</taxon>
    </lineage>
</organism>
<dbReference type="PANTHER" id="PTHR42915:SF1">
    <property type="entry name" value="PEPTIDOGLYCAN BETA-N-ACETYLMURAMIDASE NAMZ"/>
    <property type="match status" value="1"/>
</dbReference>
<dbReference type="RefSeq" id="WP_145208573.1">
    <property type="nucleotide sequence ID" value="NZ_CP036432.1"/>
</dbReference>
<proteinExistence type="predicted"/>
<gene>
    <name evidence="3" type="ORF">TBK1r_15360</name>
</gene>
<keyword evidence="4" id="KW-1185">Reference proteome</keyword>
<dbReference type="PIRSF" id="PIRSF016719">
    <property type="entry name" value="UCP016719"/>
    <property type="match status" value="1"/>
</dbReference>
<dbReference type="Pfam" id="PF20732">
    <property type="entry name" value="NamZ_C"/>
    <property type="match status" value="1"/>
</dbReference>
<dbReference type="Proteomes" id="UP000318081">
    <property type="component" value="Chromosome"/>
</dbReference>
<evidence type="ECO:0000259" key="2">
    <source>
        <dbReference type="Pfam" id="PF20732"/>
    </source>
</evidence>
<name>A0ABX5XKT8_9BACT</name>
<dbReference type="InterPro" id="IPR008302">
    <property type="entry name" value="NamZ"/>
</dbReference>
<dbReference type="InterPro" id="IPR048503">
    <property type="entry name" value="NamZ_C"/>
</dbReference>
<protein>
    <recommendedName>
        <fullName evidence="5">DUF1343 domain-containing protein</fullName>
    </recommendedName>
</protein>
<dbReference type="Pfam" id="PF07075">
    <property type="entry name" value="NamZ_N"/>
    <property type="match status" value="1"/>
</dbReference>
<feature type="domain" description="Peptidoglycan beta-N-acetylmuramidase NamZ C-terminal" evidence="2">
    <location>
        <begin position="231"/>
        <end position="388"/>
    </location>
</feature>
<dbReference type="Gene3D" id="3.40.50.12170">
    <property type="entry name" value="Uncharacterised protein PF07075, DUF1343"/>
    <property type="match status" value="1"/>
</dbReference>
<feature type="domain" description="Peptidoglycan beta-N-acetylmuramidase NamZ N-terminal" evidence="1">
    <location>
        <begin position="25"/>
        <end position="227"/>
    </location>
</feature>
<dbReference type="InterPro" id="IPR048502">
    <property type="entry name" value="NamZ_N"/>
</dbReference>
<evidence type="ECO:0000313" key="3">
    <source>
        <dbReference type="EMBL" id="QDV82605.1"/>
    </source>
</evidence>
<sequence length="397" mass="44489">MQHQPQLGLEICVAERPRVLQSARIGLLMNRASVDRDLRLACDVLHNAYPGQIAALFTPQHGLWGDAQANMIETDHGWHAGLDVPIYSLYSESRRPSPKMLAGLDCLVIDLQDVGTRVYTFVWTMLECLHACAEANVSVLVLDRLNPIGGRIVEGPLLEDAYRSFVGGAPIPMRHGLTMGELALLLQSELQIDVSLEIIPVRGWSPDDTFDSLRRHWLLPSPNLPTAQSAMVYPGQVLLEGTNLSEGRGTTTPFEIVGAPFVDPDTLIQALDDIDLPGVHFLPLSFRPTFDKWADQLCGGISIHITDPQQFRSLKTSIAILSMIQHHWPDAFRWLGPPYEYETQKPPIDIIHGSSRLRLGLNHDHTIDDLAELDVTSWNQRTHKFQLYDPKEDRFRG</sequence>
<dbReference type="EMBL" id="CP036432">
    <property type="protein sequence ID" value="QDV82605.1"/>
    <property type="molecule type" value="Genomic_DNA"/>
</dbReference>